<comment type="caution">
    <text evidence="1">The sequence shown here is derived from an EMBL/GenBank/DDBJ whole genome shotgun (WGS) entry which is preliminary data.</text>
</comment>
<gene>
    <name evidence="1" type="ORF">M9458_039029</name>
</gene>
<keyword evidence="2" id="KW-1185">Reference proteome</keyword>
<dbReference type="EMBL" id="JAMKFB020000019">
    <property type="protein sequence ID" value="KAL0167185.1"/>
    <property type="molecule type" value="Genomic_DNA"/>
</dbReference>
<evidence type="ECO:0000313" key="1">
    <source>
        <dbReference type="EMBL" id="KAL0167185.1"/>
    </source>
</evidence>
<feature type="non-terminal residue" evidence="1">
    <location>
        <position position="75"/>
    </location>
</feature>
<proteinExistence type="predicted"/>
<protein>
    <submittedName>
        <fullName evidence="1">Uncharacterized protein</fullName>
    </submittedName>
</protein>
<name>A0ABD0P0X0_CIRMR</name>
<accession>A0ABD0P0X0</accession>
<dbReference type="Proteomes" id="UP001529510">
    <property type="component" value="Unassembled WGS sequence"/>
</dbReference>
<evidence type="ECO:0000313" key="2">
    <source>
        <dbReference type="Proteomes" id="UP001529510"/>
    </source>
</evidence>
<organism evidence="1 2">
    <name type="scientific">Cirrhinus mrigala</name>
    <name type="common">Mrigala</name>
    <dbReference type="NCBI Taxonomy" id="683832"/>
    <lineage>
        <taxon>Eukaryota</taxon>
        <taxon>Metazoa</taxon>
        <taxon>Chordata</taxon>
        <taxon>Craniata</taxon>
        <taxon>Vertebrata</taxon>
        <taxon>Euteleostomi</taxon>
        <taxon>Actinopterygii</taxon>
        <taxon>Neopterygii</taxon>
        <taxon>Teleostei</taxon>
        <taxon>Ostariophysi</taxon>
        <taxon>Cypriniformes</taxon>
        <taxon>Cyprinidae</taxon>
        <taxon>Labeoninae</taxon>
        <taxon>Labeonini</taxon>
        <taxon>Cirrhinus</taxon>
    </lineage>
</organism>
<sequence>LPHQKLVEVLGEVLSPFAEQSFFVRQYARVWNDPNLGLRKHFCTKAEMSEPLNMKGFIADEQDSGTLHDAILVER</sequence>
<feature type="non-terminal residue" evidence="1">
    <location>
        <position position="1"/>
    </location>
</feature>
<dbReference type="AlphaFoldDB" id="A0ABD0P0X0"/>
<reference evidence="1 2" key="1">
    <citation type="submission" date="2024-05" db="EMBL/GenBank/DDBJ databases">
        <title>Genome sequencing and assembly of Indian major carp, Cirrhinus mrigala (Hamilton, 1822).</title>
        <authorList>
            <person name="Mohindra V."/>
            <person name="Chowdhury L.M."/>
            <person name="Lal K."/>
            <person name="Jena J.K."/>
        </authorList>
    </citation>
    <scope>NUCLEOTIDE SEQUENCE [LARGE SCALE GENOMIC DNA]</scope>
    <source>
        <strain evidence="1">CM1030</strain>
        <tissue evidence="1">Blood</tissue>
    </source>
</reference>